<dbReference type="Proteomes" id="UP000004834">
    <property type="component" value="Unassembled WGS sequence"/>
</dbReference>
<accession>A0AAV3EZZ8</accession>
<sequence length="222" mass="25555">MDIIWNLTPKKENIDYTDIVVKLSNKQDINLRDYEVRQVTSVVFSFREEIIDYVLEHGLSSLITSEPVLEHLVVKGATQNHIIDVMHKYLDKVGVDNELIIIDPYFYAPTTDTTYPTTIDLILDKYLSKVDTLHIITYPNKVDATLKTTIETNLKTKKASLNILHKTSNDYHDRFWISNNRKKGILTGTSLNGYGKRYSLLDRLNTSDVREIVCSLQTYGLL</sequence>
<dbReference type="RefSeq" id="WP_006264290.1">
    <property type="nucleotide sequence ID" value="NZ_JH590838.1"/>
</dbReference>
<evidence type="ECO:0000313" key="1">
    <source>
        <dbReference type="EMBL" id="EHO07927.1"/>
    </source>
</evidence>
<name>A0AAV3EZZ8_9FLAO</name>
<gene>
    <name evidence="1" type="ORF">HMPREF9715_02793</name>
</gene>
<dbReference type="AlphaFoldDB" id="A0AAV3EZZ8"/>
<proteinExistence type="predicted"/>
<protein>
    <submittedName>
        <fullName evidence="1">Uncharacterized protein</fullName>
    </submittedName>
</protein>
<dbReference type="EMBL" id="AGEE01000039">
    <property type="protein sequence ID" value="EHO07927.1"/>
    <property type="molecule type" value="Genomic_DNA"/>
</dbReference>
<evidence type="ECO:0000313" key="2">
    <source>
        <dbReference type="Proteomes" id="UP000004834"/>
    </source>
</evidence>
<comment type="caution">
    <text evidence="1">The sequence shown here is derived from an EMBL/GenBank/DDBJ whole genome shotgun (WGS) entry which is preliminary data.</text>
</comment>
<reference evidence="1 2" key="1">
    <citation type="submission" date="2011-11" db="EMBL/GenBank/DDBJ databases">
        <title>The Genome Sequence of Myroides odoratimimus CIP 101113.</title>
        <authorList>
            <person name="Earl A."/>
            <person name="Ward D."/>
            <person name="Feldgarden M."/>
            <person name="Gevers D."/>
            <person name="Huys G."/>
            <person name="Young S.K."/>
            <person name="Zeng Q."/>
            <person name="Gargeya S."/>
            <person name="Fitzgerald M."/>
            <person name="Haas B."/>
            <person name="Abouelleil A."/>
            <person name="Alvarado L."/>
            <person name="Arachchi H.M."/>
            <person name="Berlin A."/>
            <person name="Brown A."/>
            <person name="Chapman S.B."/>
            <person name="Chen Z."/>
            <person name="Dunbar C."/>
            <person name="Freedman E."/>
            <person name="Gearin G."/>
            <person name="Goldberg J."/>
            <person name="Griggs A."/>
            <person name="Gujja S."/>
            <person name="Heiman D."/>
            <person name="Howarth C."/>
            <person name="Larson L."/>
            <person name="Lui A."/>
            <person name="MacDonald P.J.P."/>
            <person name="Montmayeur A."/>
            <person name="Murphy C."/>
            <person name="Neiman D."/>
            <person name="Pearson M."/>
            <person name="Priest M."/>
            <person name="Roberts A."/>
            <person name="Saif S."/>
            <person name="Shea T."/>
            <person name="Shenoy N."/>
            <person name="Sisk P."/>
            <person name="Stolte C."/>
            <person name="Sykes S."/>
            <person name="Wortman J."/>
            <person name="Nusbaum C."/>
            <person name="Birren B."/>
        </authorList>
    </citation>
    <scope>NUCLEOTIDE SEQUENCE [LARGE SCALE GENOMIC DNA]</scope>
    <source>
        <strain evidence="1 2">CIP 101113</strain>
    </source>
</reference>
<organism evidence="1 2">
    <name type="scientific">Myroides odoratimimus CIP 101113</name>
    <dbReference type="NCBI Taxonomy" id="883154"/>
    <lineage>
        <taxon>Bacteria</taxon>
        <taxon>Pseudomonadati</taxon>
        <taxon>Bacteroidota</taxon>
        <taxon>Flavobacteriia</taxon>
        <taxon>Flavobacteriales</taxon>
        <taxon>Flavobacteriaceae</taxon>
        <taxon>Myroides</taxon>
    </lineage>
</organism>